<evidence type="ECO:0000313" key="10">
    <source>
        <dbReference type="Proteomes" id="UP000319894"/>
    </source>
</evidence>
<dbReference type="SMART" id="SM00089">
    <property type="entry name" value="PKD"/>
    <property type="match status" value="7"/>
</dbReference>
<proteinExistence type="predicted"/>
<feature type="region of interest" description="Disordered" evidence="6">
    <location>
        <begin position="420"/>
        <end position="486"/>
    </location>
</feature>
<accession>A0A554MVQ6</accession>
<feature type="compositionally biased region" description="Low complexity" evidence="6">
    <location>
        <begin position="467"/>
        <end position="476"/>
    </location>
</feature>
<dbReference type="GO" id="GO:0005886">
    <property type="term" value="C:plasma membrane"/>
    <property type="evidence" value="ECO:0007669"/>
    <property type="project" value="TreeGrafter"/>
</dbReference>
<dbReference type="InParanoid" id="A0A554MVQ6"/>
<keyword evidence="2 7" id="KW-0812">Transmembrane</keyword>
<keyword evidence="5 7" id="KW-0472">Membrane</keyword>
<feature type="domain" description="PKD" evidence="8">
    <location>
        <begin position="245"/>
        <end position="321"/>
    </location>
</feature>
<dbReference type="GO" id="GO:0005261">
    <property type="term" value="F:monoatomic cation channel activity"/>
    <property type="evidence" value="ECO:0007669"/>
    <property type="project" value="TreeGrafter"/>
</dbReference>
<evidence type="ECO:0000256" key="4">
    <source>
        <dbReference type="ARBA" id="ARBA00022989"/>
    </source>
</evidence>
<keyword evidence="3" id="KW-0677">Repeat</keyword>
<dbReference type="CDD" id="cd00146">
    <property type="entry name" value="PKD"/>
    <property type="match status" value="3"/>
</dbReference>
<organism evidence="9 10">
    <name type="scientific">Haloglomus irregulare</name>
    <dbReference type="NCBI Taxonomy" id="2234134"/>
    <lineage>
        <taxon>Archaea</taxon>
        <taxon>Methanobacteriati</taxon>
        <taxon>Methanobacteriota</taxon>
        <taxon>Stenosarchaea group</taxon>
        <taxon>Halobacteria</taxon>
        <taxon>Halobacteriales</taxon>
        <taxon>Natronomonadaceae</taxon>
        <taxon>Haloglomus</taxon>
    </lineage>
</organism>
<keyword evidence="4 7" id="KW-1133">Transmembrane helix</keyword>
<gene>
    <name evidence="9" type="ORF">DP107_16875</name>
</gene>
<feature type="compositionally biased region" description="Acidic residues" evidence="6">
    <location>
        <begin position="365"/>
        <end position="375"/>
    </location>
</feature>
<feature type="region of interest" description="Disordered" evidence="6">
    <location>
        <begin position="1308"/>
        <end position="1353"/>
    </location>
</feature>
<evidence type="ECO:0000256" key="2">
    <source>
        <dbReference type="ARBA" id="ARBA00022692"/>
    </source>
</evidence>
<dbReference type="PANTHER" id="PTHR46730:SF4">
    <property type="entry name" value="POLYCYSTIC KIDNEY DISEASE PROTEIN 1-LIKE 1"/>
    <property type="match status" value="1"/>
</dbReference>
<evidence type="ECO:0000259" key="8">
    <source>
        <dbReference type="PROSITE" id="PS50093"/>
    </source>
</evidence>
<reference evidence="9 10" key="1">
    <citation type="submission" date="2018-06" db="EMBL/GenBank/DDBJ databases">
        <title>Natronomonas sp. F16-60 a new haloarchaeon isolated from a solar saltern of Isla Cristina, Huelva, Spain.</title>
        <authorList>
            <person name="Duran-Viseras A."/>
            <person name="Sanchez-Porro C."/>
            <person name="Ventosa A."/>
        </authorList>
    </citation>
    <scope>NUCLEOTIDE SEQUENCE [LARGE SCALE GENOMIC DNA]</scope>
    <source>
        <strain evidence="9 10">F16-60</strain>
    </source>
</reference>
<dbReference type="InterPro" id="IPR013783">
    <property type="entry name" value="Ig-like_fold"/>
</dbReference>
<protein>
    <recommendedName>
        <fullName evidence="8">PKD domain-containing protein</fullName>
    </recommendedName>
</protein>
<keyword evidence="10" id="KW-1185">Reference proteome</keyword>
<evidence type="ECO:0000313" key="9">
    <source>
        <dbReference type="EMBL" id="TSD09199.1"/>
    </source>
</evidence>
<dbReference type="Proteomes" id="UP000319894">
    <property type="component" value="Unassembled WGS sequence"/>
</dbReference>
<sequence length="1420" mass="148229">MPSHPIGQERATVRPALGEAVPSRGRPTTGRTRSAERRGSALLAAAVVVTLIVGAGLVLPAAASVPGGDDGGGDAFAVRDPAVVGATIQASQGIIPRATYLHAREENDLAATPFLLSDLGVQPGETVRIERLGDYDNGGEQVFGMTAVFSVNDTLLAASERDRLPGAVDAGSDFVTSPTFNGEEETDIPEDFQVATQDASSNSTTVTVPTDARYLFVSPQDNLFGDNDDFDEDYGFRTTVVNEKPTADFTFSPSDPNAGEQVTFDASGSSDPDGSLVEYRWDFDGDDIAEKTTSDPTATWTYDSQRGYTIVLTVEDDDGATDRAFGDIAVGPPGPTARCTATPETVAVGEEVTIDAAESSNSDSYEYDFDGDGQPDTDRLTVEQVTTRYAEPGQYTPAVTAYNGSSGESDTADCNTVTVEPENQRPTAEFSYDPQPAVATESTTFDASASSDPDGSLVEHRWDFDGDGTTDNATTDPVTEHRFPSSAAGSFQNVVLTIEDDDGATDTTTRDVEVVAPIPEPRARCTARATTAGTGEPVTLDAAESANSDTYRWDLDGDGTLDTDTFAAPTYDAVYEEPGSYQPSVQVRNTSTGETDTAPCGEVTIGANEPPVARFTPSTTRAQVGVPVTFDGRNSTDPDGQIVRYSWDFDGDGTFERNTTRPETDFPYGSTGLYNAVLLVTDDDGATDRTTRDLVVEQVPATECTVEPRTVEPGEQVVVDASASERVVFVEFDTDGDGEYEQTDETDFREPATYDEPGTYPVRVRVHGEGVEPTVVDCGTVTVEGGNLPPRADIDHDPLSAVPGTVITFDAANSRDADGTIVEYRWDFGADGTIDTTTTGPTVTKRYLQPGDYTARVIVVDDDGATDEDEDQVPIAVGFGFAIPDLPGLAWVVPALLGGAGAGYAACRGRGRGGGWRPPDIFPQGFGGGSSGGVTAYATGTFETPTASETVSLSGLGFEPDLLLFTATNNVATPREGPPDHTDGWTYGCARRDGGGSETFTQRSVSVADDVSKTDAAVGATHSGQALDLLVYDDEAANGLAGRVTATEGDGFKMAFDAAAFPEGQVDDSYAVMFQAFELSSADDVEVGHFLTPTTPGSQVVDLGVEADYVMLTATNVVGEVDTATVTDGLVGISRGAIAAHGTLDQQVVNSTVDPSGANHNSYAAFDDRALHLLHGHGDVTGHTTARATLLSDQLELTYHDLPGGPGEEPEPTVVTYVAIDAGGDPPAIGHVEAPAPGASRSVELGVSPQLLDCIACGADRVGEERTVAESPLAFGWSHGTAMPDGQGGVIQHLIQGTLDATTVAGHLQPGAATPHEPGDDASGPAGGTAVDGGTPEDAGGAGAGDGTATVIDQSVPPGAIARLLAMDDSGRITGGEEVRATAFRPAGFDLATTGVGSDRYDDEGEQRPILFYHAWPPNE</sequence>
<comment type="subcellular location">
    <subcellularLocation>
        <location evidence="1">Membrane</location>
        <topology evidence="1">Multi-pass membrane protein</topology>
    </subcellularLocation>
</comment>
<evidence type="ECO:0000256" key="5">
    <source>
        <dbReference type="ARBA" id="ARBA00023136"/>
    </source>
</evidence>
<feature type="domain" description="PKD" evidence="8">
    <location>
        <begin position="611"/>
        <end position="697"/>
    </location>
</feature>
<evidence type="ECO:0000256" key="3">
    <source>
        <dbReference type="ARBA" id="ARBA00022737"/>
    </source>
</evidence>
<feature type="compositionally biased region" description="Low complexity" evidence="6">
    <location>
        <begin position="22"/>
        <end position="32"/>
    </location>
</feature>
<dbReference type="PANTHER" id="PTHR46730">
    <property type="entry name" value="POLYCYSTIN-1"/>
    <property type="match status" value="1"/>
</dbReference>
<comment type="caution">
    <text evidence="9">The sequence shown here is derived from an EMBL/GenBank/DDBJ whole genome shotgun (WGS) entry which is preliminary data.</text>
</comment>
<evidence type="ECO:0000256" key="7">
    <source>
        <dbReference type="SAM" id="Phobius"/>
    </source>
</evidence>
<name>A0A554MVQ6_9EURY</name>
<feature type="compositionally biased region" description="Polar residues" evidence="6">
    <location>
        <begin position="440"/>
        <end position="453"/>
    </location>
</feature>
<feature type="transmembrane region" description="Helical" evidence="7">
    <location>
        <begin position="41"/>
        <end position="63"/>
    </location>
</feature>
<dbReference type="SUPFAM" id="SSF49299">
    <property type="entry name" value="PKD domain"/>
    <property type="match status" value="6"/>
</dbReference>
<feature type="region of interest" description="Disordered" evidence="6">
    <location>
        <begin position="579"/>
        <end position="599"/>
    </location>
</feature>
<feature type="domain" description="PKD" evidence="8">
    <location>
        <begin position="790"/>
        <end position="866"/>
    </location>
</feature>
<evidence type="ECO:0000256" key="1">
    <source>
        <dbReference type="ARBA" id="ARBA00004141"/>
    </source>
</evidence>
<dbReference type="PROSITE" id="PS50093">
    <property type="entry name" value="PKD"/>
    <property type="match status" value="3"/>
</dbReference>
<feature type="compositionally biased region" description="Polar residues" evidence="6">
    <location>
        <begin position="581"/>
        <end position="595"/>
    </location>
</feature>
<dbReference type="EMBL" id="QMDX01000016">
    <property type="protein sequence ID" value="TSD09199.1"/>
    <property type="molecule type" value="Genomic_DNA"/>
</dbReference>
<feature type="region of interest" description="Disordered" evidence="6">
    <location>
        <begin position="357"/>
        <end position="377"/>
    </location>
</feature>
<evidence type="ECO:0000256" key="6">
    <source>
        <dbReference type="SAM" id="MobiDB-lite"/>
    </source>
</evidence>
<dbReference type="InterPro" id="IPR000601">
    <property type="entry name" value="PKD_dom"/>
</dbReference>
<dbReference type="InterPro" id="IPR022409">
    <property type="entry name" value="PKD/Chitinase_dom"/>
</dbReference>
<feature type="region of interest" description="Disordered" evidence="6">
    <location>
        <begin position="1"/>
        <end position="37"/>
    </location>
</feature>
<dbReference type="GO" id="GO:0006816">
    <property type="term" value="P:calcium ion transport"/>
    <property type="evidence" value="ECO:0007669"/>
    <property type="project" value="TreeGrafter"/>
</dbReference>
<dbReference type="InterPro" id="IPR035986">
    <property type="entry name" value="PKD_dom_sf"/>
</dbReference>
<dbReference type="Pfam" id="PF18911">
    <property type="entry name" value="PKD_4"/>
    <property type="match status" value="5"/>
</dbReference>
<dbReference type="Gene3D" id="2.60.40.10">
    <property type="entry name" value="Immunoglobulins"/>
    <property type="match status" value="6"/>
</dbReference>